<dbReference type="PANTHER" id="PTHR38761">
    <property type="entry name" value="GLUTAMATE--CYSTEINE LIGASE"/>
    <property type="match status" value="1"/>
</dbReference>
<evidence type="ECO:0000256" key="6">
    <source>
        <dbReference type="ARBA" id="ARBA00022840"/>
    </source>
</evidence>
<dbReference type="GO" id="GO:0046872">
    <property type="term" value="F:metal ion binding"/>
    <property type="evidence" value="ECO:0007669"/>
    <property type="project" value="TreeGrafter"/>
</dbReference>
<sequence length="501" mass="57534">MIWTESAHWNFEDNLRLFSQGSGKALLGKGNHGLEREALRVLGDGTLSLRPHPRAIGDKLTHPAITTDFSESQLEFITPPFATLEECYRFLAQIHGFVSQNINGELLWPMSMPCRLPAEADIPIAHYGEGAAGMAKEIYRRGLALRYGKVIQMVCGIHYNFSFSQDFWEFLHGKLPVSHMDLQDFINEGYCAMVRNFLRLRWLFVYLYGASPVVDSSYTTKALEALQLVGTDTYGLPYATSLRMSHFGYSNEEQRNFRVCYNTLERYISDLRRAMSMPDSRYEALGLYRDGQQVQLNANVLQIENEYYAPIRLKNSPEPGETQLESLERSGVRYIEVRASDLNPYNPFGLECDRLYFLHMLLIYCLLRHSDHCSRREREEEINSNERLVALEGRKPGIEIAFCGQKRDMRQAARLFLGDMEKIALLLDEHGEEPKYTRCVLRARERIENSELTLSGMMMAELTQGGTSFVEHGLSLGRLHKMAYDRMEKVTGLWELLARGE</sequence>
<comment type="catalytic activity">
    <reaction evidence="7 8 9">
        <text>L-cysteine + L-glutamate + ATP = gamma-L-glutamyl-L-cysteine + ADP + phosphate + H(+)</text>
        <dbReference type="Rhea" id="RHEA:13285"/>
        <dbReference type="ChEBI" id="CHEBI:15378"/>
        <dbReference type="ChEBI" id="CHEBI:29985"/>
        <dbReference type="ChEBI" id="CHEBI:30616"/>
        <dbReference type="ChEBI" id="CHEBI:35235"/>
        <dbReference type="ChEBI" id="CHEBI:43474"/>
        <dbReference type="ChEBI" id="CHEBI:58173"/>
        <dbReference type="ChEBI" id="CHEBI:456216"/>
        <dbReference type="EC" id="6.3.2.2"/>
    </reaction>
</comment>
<dbReference type="RefSeq" id="WP_013506267.1">
    <property type="nucleotide sequence ID" value="NC_014836.1"/>
</dbReference>
<dbReference type="Proteomes" id="UP000002572">
    <property type="component" value="Chromosome"/>
</dbReference>
<dbReference type="GO" id="GO:0004357">
    <property type="term" value="F:glutamate-cysteine ligase activity"/>
    <property type="evidence" value="ECO:0007669"/>
    <property type="project" value="UniProtKB-UniRule"/>
</dbReference>
<keyword evidence="3 8" id="KW-0436">Ligase</keyword>
<dbReference type="OrthoDB" id="9803907at2"/>
<dbReference type="InterPro" id="IPR014746">
    <property type="entry name" value="Gln_synth/guanido_kin_cat_dom"/>
</dbReference>
<dbReference type="InParanoid" id="E6W0P2"/>
<dbReference type="KEGG" id="din:Selin_1657"/>
<organism evidence="11 12">
    <name type="scientific">Desulfurispirillum indicum (strain ATCC BAA-1389 / DSM 22839 / S5)</name>
    <dbReference type="NCBI Taxonomy" id="653733"/>
    <lineage>
        <taxon>Bacteria</taxon>
        <taxon>Pseudomonadati</taxon>
        <taxon>Chrysiogenota</taxon>
        <taxon>Chrysiogenia</taxon>
        <taxon>Chrysiogenales</taxon>
        <taxon>Chrysiogenaceae</taxon>
        <taxon>Desulfurispirillum</taxon>
    </lineage>
</organism>
<keyword evidence="5 8" id="KW-0547">Nucleotide-binding</keyword>
<dbReference type="GO" id="GO:0005524">
    <property type="term" value="F:ATP binding"/>
    <property type="evidence" value="ECO:0007669"/>
    <property type="project" value="UniProtKB-KW"/>
</dbReference>
<dbReference type="Pfam" id="PF04262">
    <property type="entry name" value="Glu_cys_ligase"/>
    <property type="match status" value="1"/>
</dbReference>
<evidence type="ECO:0000256" key="1">
    <source>
        <dbReference type="ARBA" id="ARBA00005006"/>
    </source>
</evidence>
<evidence type="ECO:0000313" key="12">
    <source>
        <dbReference type="Proteomes" id="UP000002572"/>
    </source>
</evidence>
<gene>
    <name evidence="8" type="primary">gshA</name>
    <name evidence="11" type="ordered locus">Selin_1657</name>
</gene>
<reference evidence="11 12" key="1">
    <citation type="submission" date="2010-12" db="EMBL/GenBank/DDBJ databases">
        <title>Complete sequence of Desulfurispirillum indicum S5.</title>
        <authorList>
            <consortium name="US DOE Joint Genome Institute"/>
            <person name="Lucas S."/>
            <person name="Copeland A."/>
            <person name="Lapidus A."/>
            <person name="Cheng J.-F."/>
            <person name="Goodwin L."/>
            <person name="Pitluck S."/>
            <person name="Chertkov O."/>
            <person name="Held B."/>
            <person name="Detter J.C."/>
            <person name="Han C."/>
            <person name="Tapia R."/>
            <person name="Land M."/>
            <person name="Hauser L."/>
            <person name="Kyrpides N."/>
            <person name="Ivanova N."/>
            <person name="Mikhailova N."/>
            <person name="Haggblom M."/>
            <person name="Rauschenbach I."/>
            <person name="Bini E."/>
            <person name="Woyke T."/>
        </authorList>
    </citation>
    <scope>NUCLEOTIDE SEQUENCE [LARGE SCALE GENOMIC DNA]</scope>
    <source>
        <strain evidence="12">ATCC BAA-1389 / DSM 22839 / S5</strain>
    </source>
</reference>
<dbReference type="HAMAP" id="MF_00578">
    <property type="entry name" value="Glu_cys_ligase"/>
    <property type="match status" value="1"/>
</dbReference>
<evidence type="ECO:0000259" key="10">
    <source>
        <dbReference type="Pfam" id="PF04262"/>
    </source>
</evidence>
<evidence type="ECO:0000256" key="4">
    <source>
        <dbReference type="ARBA" id="ARBA00022684"/>
    </source>
</evidence>
<dbReference type="EMBL" id="CP002432">
    <property type="protein sequence ID" value="ADU66387.1"/>
    <property type="molecule type" value="Genomic_DNA"/>
</dbReference>
<evidence type="ECO:0000256" key="2">
    <source>
        <dbReference type="ARBA" id="ARBA00008772"/>
    </source>
</evidence>
<dbReference type="STRING" id="653733.Selin_1657"/>
<dbReference type="NCBIfam" id="TIGR01434">
    <property type="entry name" value="glu_cys_ligase"/>
    <property type="match status" value="1"/>
</dbReference>
<dbReference type="GO" id="GO:0005829">
    <property type="term" value="C:cytosol"/>
    <property type="evidence" value="ECO:0007669"/>
    <property type="project" value="TreeGrafter"/>
</dbReference>
<evidence type="ECO:0000313" key="11">
    <source>
        <dbReference type="EMBL" id="ADU66387.1"/>
    </source>
</evidence>
<evidence type="ECO:0000256" key="3">
    <source>
        <dbReference type="ARBA" id="ARBA00022598"/>
    </source>
</evidence>
<accession>E6W0P2</accession>
<evidence type="ECO:0000256" key="8">
    <source>
        <dbReference type="HAMAP-Rule" id="MF_00578"/>
    </source>
</evidence>
<keyword evidence="6 8" id="KW-0067">ATP-binding</keyword>
<proteinExistence type="inferred from homology"/>
<dbReference type="InterPro" id="IPR007370">
    <property type="entry name" value="Glu_cys_ligase"/>
</dbReference>
<evidence type="ECO:0000256" key="5">
    <source>
        <dbReference type="ARBA" id="ARBA00022741"/>
    </source>
</evidence>
<dbReference type="AlphaFoldDB" id="E6W0P2"/>
<protein>
    <recommendedName>
        <fullName evidence="8">Glutamate--cysteine ligase</fullName>
        <ecNumber evidence="8">6.3.2.2</ecNumber>
    </recommendedName>
    <alternativeName>
        <fullName evidence="8">Gamma-ECS</fullName>
        <shortName evidence="8">GCS</shortName>
    </alternativeName>
    <alternativeName>
        <fullName evidence="8">Gamma-glutamylcysteine synthetase</fullName>
    </alternativeName>
</protein>
<dbReference type="InterPro" id="IPR006334">
    <property type="entry name" value="Glut_cys_ligase"/>
</dbReference>
<name>E6W0P2_DESIS</name>
<evidence type="ECO:0000256" key="9">
    <source>
        <dbReference type="RuleBase" id="RU004391"/>
    </source>
</evidence>
<comment type="pathway">
    <text evidence="1 8 9">Sulfur metabolism; glutathione biosynthesis; glutathione from L-cysteine and L-glutamate: step 1/2.</text>
</comment>
<dbReference type="PANTHER" id="PTHR38761:SF1">
    <property type="entry name" value="GLUTAMATE--CYSTEINE LIGASE"/>
    <property type="match status" value="1"/>
</dbReference>
<dbReference type="SUPFAM" id="SSF55931">
    <property type="entry name" value="Glutamine synthetase/guanido kinase"/>
    <property type="match status" value="1"/>
</dbReference>
<evidence type="ECO:0000256" key="7">
    <source>
        <dbReference type="ARBA" id="ARBA00048819"/>
    </source>
</evidence>
<dbReference type="GO" id="GO:0006750">
    <property type="term" value="P:glutathione biosynthetic process"/>
    <property type="evidence" value="ECO:0007669"/>
    <property type="project" value="UniProtKB-UniRule"/>
</dbReference>
<dbReference type="FunCoup" id="E6W0P2">
    <property type="interactions" value="104"/>
</dbReference>
<dbReference type="eggNOG" id="COG2918">
    <property type="taxonomic scope" value="Bacteria"/>
</dbReference>
<comment type="similarity">
    <text evidence="2 8">Belongs to the glutamate--cysteine ligase type 1 family. Type 1 subfamily.</text>
</comment>
<dbReference type="HOGENOM" id="CLU_020728_3_0_0"/>
<dbReference type="Gene3D" id="3.30.590.20">
    <property type="match status" value="1"/>
</dbReference>
<keyword evidence="12" id="KW-1185">Reference proteome</keyword>
<feature type="domain" description="Glutamate--cysteine ligase" evidence="10">
    <location>
        <begin position="17"/>
        <end position="386"/>
    </location>
</feature>
<dbReference type="EC" id="6.3.2.2" evidence="8"/>
<dbReference type="UniPathway" id="UPA00142">
    <property type="reaction ID" value="UER00209"/>
</dbReference>
<keyword evidence="4 8" id="KW-0317">Glutathione biosynthesis</keyword>